<evidence type="ECO:0000313" key="2">
    <source>
        <dbReference type="Proteomes" id="UP000254331"/>
    </source>
</evidence>
<proteinExistence type="predicted"/>
<dbReference type="EMBL" id="UGTW01000001">
    <property type="protein sequence ID" value="SUC16575.1"/>
    <property type="molecule type" value="Genomic_DNA"/>
</dbReference>
<dbReference type="RefSeq" id="WP_036934265.1">
    <property type="nucleotide sequence ID" value="NZ_CABMNT010000003.1"/>
</dbReference>
<dbReference type="Proteomes" id="UP000254331">
    <property type="component" value="Unassembled WGS sequence"/>
</dbReference>
<dbReference type="OrthoDB" id="6462897at2"/>
<evidence type="ECO:0008006" key="3">
    <source>
        <dbReference type="Google" id="ProtNLM"/>
    </source>
</evidence>
<gene>
    <name evidence="1" type="ORF">NCTC10376_02475</name>
</gene>
<reference evidence="1 2" key="1">
    <citation type="submission" date="2018-06" db="EMBL/GenBank/DDBJ databases">
        <authorList>
            <consortium name="Pathogen Informatics"/>
            <person name="Doyle S."/>
        </authorList>
    </citation>
    <scope>NUCLEOTIDE SEQUENCE [LARGE SCALE GENOMIC DNA]</scope>
    <source>
        <strain evidence="1 2">NCTC10376</strain>
    </source>
</reference>
<dbReference type="GeneID" id="93393068"/>
<accession>A0A379FAC3</accession>
<sequence length="138" mass="15584">MKKVMLLNGLIGMLLLFPLYSQAVTLSGYLEVKRLLALDHPSNKQLESVTQAYLNGIANGFNFYAVAVKIENQNNDNFRPLYCPPPKVEQNGDFMVKHIDAYLDKNPEVKKKQKETPLELIYILALQDAYPCHADGSL</sequence>
<evidence type="ECO:0000313" key="1">
    <source>
        <dbReference type="EMBL" id="SUC16575.1"/>
    </source>
</evidence>
<protein>
    <recommendedName>
        <fullName evidence="3">Rap1a immunity protein domain-containing protein</fullName>
    </recommendedName>
</protein>
<name>A0A379FAC3_PROVU</name>
<dbReference type="AlphaFoldDB" id="A0A379FAC3"/>
<organism evidence="1 2">
    <name type="scientific">Proteus vulgaris</name>
    <dbReference type="NCBI Taxonomy" id="585"/>
    <lineage>
        <taxon>Bacteria</taxon>
        <taxon>Pseudomonadati</taxon>
        <taxon>Pseudomonadota</taxon>
        <taxon>Gammaproteobacteria</taxon>
        <taxon>Enterobacterales</taxon>
        <taxon>Morganellaceae</taxon>
        <taxon>Proteus</taxon>
    </lineage>
</organism>